<evidence type="ECO:0000313" key="2">
    <source>
        <dbReference type="EMBL" id="CAB1441114.1"/>
    </source>
</evidence>
<name>A0A9N7UZC6_PLEPL</name>
<dbReference type="AlphaFoldDB" id="A0A9N7UZC6"/>
<dbReference type="Proteomes" id="UP001153269">
    <property type="component" value="Unassembled WGS sequence"/>
</dbReference>
<gene>
    <name evidence="2" type="ORF">PLEPLA_LOCUS28899</name>
</gene>
<proteinExistence type="predicted"/>
<feature type="region of interest" description="Disordered" evidence="1">
    <location>
        <begin position="80"/>
        <end position="105"/>
    </location>
</feature>
<dbReference type="EMBL" id="CADEAL010002569">
    <property type="protein sequence ID" value="CAB1441114.1"/>
    <property type="molecule type" value="Genomic_DNA"/>
</dbReference>
<evidence type="ECO:0000313" key="3">
    <source>
        <dbReference type="Proteomes" id="UP001153269"/>
    </source>
</evidence>
<keyword evidence="3" id="KW-1185">Reference proteome</keyword>
<accession>A0A9N7UZC6</accession>
<protein>
    <submittedName>
        <fullName evidence="2">Uncharacterized protein</fullName>
    </submittedName>
</protein>
<comment type="caution">
    <text evidence="2">The sequence shown here is derived from an EMBL/GenBank/DDBJ whole genome shotgun (WGS) entry which is preliminary data.</text>
</comment>
<sequence>MKEGGVAQVQVCQKLQEVNTQAATQAAKSPASTTASRFHGKNTQTPLHSLPSPTVQQAHRALSQVARVYTRVLTCTDARSSLSSSATFVPPKHPPSSSSSSSSSHLDHVSQQVGCWEECRPCGVDILPASSLLGALHCRHSLWQWLPWLWAECWKC</sequence>
<reference evidence="2" key="1">
    <citation type="submission" date="2020-03" db="EMBL/GenBank/DDBJ databases">
        <authorList>
            <person name="Weist P."/>
        </authorList>
    </citation>
    <scope>NUCLEOTIDE SEQUENCE</scope>
</reference>
<organism evidence="2 3">
    <name type="scientific">Pleuronectes platessa</name>
    <name type="common">European plaice</name>
    <dbReference type="NCBI Taxonomy" id="8262"/>
    <lineage>
        <taxon>Eukaryota</taxon>
        <taxon>Metazoa</taxon>
        <taxon>Chordata</taxon>
        <taxon>Craniata</taxon>
        <taxon>Vertebrata</taxon>
        <taxon>Euteleostomi</taxon>
        <taxon>Actinopterygii</taxon>
        <taxon>Neopterygii</taxon>
        <taxon>Teleostei</taxon>
        <taxon>Neoteleostei</taxon>
        <taxon>Acanthomorphata</taxon>
        <taxon>Carangaria</taxon>
        <taxon>Pleuronectiformes</taxon>
        <taxon>Pleuronectoidei</taxon>
        <taxon>Pleuronectidae</taxon>
        <taxon>Pleuronectes</taxon>
    </lineage>
</organism>
<evidence type="ECO:0000256" key="1">
    <source>
        <dbReference type="SAM" id="MobiDB-lite"/>
    </source>
</evidence>
<feature type="region of interest" description="Disordered" evidence="1">
    <location>
        <begin position="20"/>
        <end position="53"/>
    </location>
</feature>